<keyword evidence="5" id="KW-0472">Membrane</keyword>
<dbReference type="InterPro" id="IPR001683">
    <property type="entry name" value="PX_dom"/>
</dbReference>
<feature type="compositionally biased region" description="Basic and acidic residues" evidence="10">
    <location>
        <begin position="451"/>
        <end position="467"/>
    </location>
</feature>
<dbReference type="SUPFAM" id="SSF64268">
    <property type="entry name" value="PX domain"/>
    <property type="match status" value="1"/>
</dbReference>
<dbReference type="InterPro" id="IPR000719">
    <property type="entry name" value="Prot_kinase_dom"/>
</dbReference>
<dbReference type="GO" id="GO:0008333">
    <property type="term" value="P:endosome to lysosome transport"/>
    <property type="evidence" value="ECO:0007669"/>
    <property type="project" value="TreeGrafter"/>
</dbReference>
<evidence type="ECO:0000259" key="11">
    <source>
        <dbReference type="PROSITE" id="PS50011"/>
    </source>
</evidence>
<dbReference type="GO" id="GO:0005524">
    <property type="term" value="F:ATP binding"/>
    <property type="evidence" value="ECO:0007669"/>
    <property type="project" value="InterPro"/>
</dbReference>
<dbReference type="GO" id="GO:0043271">
    <property type="term" value="P:negative regulation of monoatomic ion transport"/>
    <property type="evidence" value="ECO:0007669"/>
    <property type="project" value="TreeGrafter"/>
</dbReference>
<dbReference type="PANTHER" id="PTHR22999">
    <property type="entry name" value="PX SERINE/THREONINE KINASE PXK"/>
    <property type="match status" value="1"/>
</dbReference>
<dbReference type="GO" id="GO:0005886">
    <property type="term" value="C:plasma membrane"/>
    <property type="evidence" value="ECO:0007669"/>
    <property type="project" value="UniProtKB-SubCell"/>
</dbReference>
<evidence type="ECO:0000256" key="10">
    <source>
        <dbReference type="SAM" id="MobiDB-lite"/>
    </source>
</evidence>
<dbReference type="GO" id="GO:0045022">
    <property type="term" value="P:early endosome to late endosome transport"/>
    <property type="evidence" value="ECO:0007669"/>
    <property type="project" value="TreeGrafter"/>
</dbReference>
<dbReference type="Pfam" id="PF00787">
    <property type="entry name" value="PX"/>
    <property type="match status" value="1"/>
</dbReference>
<keyword evidence="3" id="KW-1003">Cell membrane</keyword>
<dbReference type="Gene3D" id="3.30.1520.10">
    <property type="entry name" value="Phox-like domain"/>
    <property type="match status" value="1"/>
</dbReference>
<dbReference type="GO" id="GO:0003779">
    <property type="term" value="F:actin binding"/>
    <property type="evidence" value="ECO:0007669"/>
    <property type="project" value="UniProtKB-KW"/>
</dbReference>
<evidence type="ECO:0000256" key="4">
    <source>
        <dbReference type="ARBA" id="ARBA00022490"/>
    </source>
</evidence>
<evidence type="ECO:0000256" key="3">
    <source>
        <dbReference type="ARBA" id="ARBA00022475"/>
    </source>
</evidence>
<feature type="domain" description="PX" evidence="12">
    <location>
        <begin position="14"/>
        <end position="126"/>
    </location>
</feature>
<dbReference type="PROSITE" id="PS50011">
    <property type="entry name" value="PROTEIN_KINASE_DOM"/>
    <property type="match status" value="1"/>
</dbReference>
<accession>A0AAW2IAH2</accession>
<dbReference type="GO" id="GO:0035091">
    <property type="term" value="F:phosphatidylinositol binding"/>
    <property type="evidence" value="ECO:0007669"/>
    <property type="project" value="InterPro"/>
</dbReference>
<keyword evidence="6" id="KW-0009">Actin-binding</keyword>
<gene>
    <name evidence="13" type="ORF">PYX00_000589</name>
</gene>
<keyword evidence="4" id="KW-0963">Cytoplasm</keyword>
<dbReference type="SMART" id="SM00312">
    <property type="entry name" value="PX"/>
    <property type="match status" value="1"/>
</dbReference>
<dbReference type="SMART" id="SM00220">
    <property type="entry name" value="S_TKc"/>
    <property type="match status" value="1"/>
</dbReference>
<comment type="caution">
    <text evidence="13">The sequence shown here is derived from an EMBL/GenBank/DDBJ whole genome shotgun (WGS) entry which is preliminary data.</text>
</comment>
<dbReference type="Gene3D" id="1.10.510.10">
    <property type="entry name" value="Transferase(Phosphotransferase) domain 1"/>
    <property type="match status" value="1"/>
</dbReference>
<dbReference type="GO" id="GO:0004672">
    <property type="term" value="F:protein kinase activity"/>
    <property type="evidence" value="ECO:0007669"/>
    <property type="project" value="InterPro"/>
</dbReference>
<evidence type="ECO:0000259" key="12">
    <source>
        <dbReference type="PROSITE" id="PS50195"/>
    </source>
</evidence>
<evidence type="ECO:0000256" key="8">
    <source>
        <dbReference type="ARBA" id="ARBA00069935"/>
    </source>
</evidence>
<dbReference type="GO" id="GO:0005769">
    <property type="term" value="C:early endosome"/>
    <property type="evidence" value="ECO:0007669"/>
    <property type="project" value="TreeGrafter"/>
</dbReference>
<sequence>MAVFEKKIPRKVCIDDTELLTATIENAQNVNGHTEYIIRVQRGPHHEKSWFVFKRYNDFLALHSLLHVSGIALSLPPKKLIGNMERNFIAERQSALQNYLQTVLMNPILALSLGVRKFLDPQNYAVSLEEQALQHVSMALRSEMNYELLKPIPEMGWRLRKHYFSVNAKNSTKSDVLLQWVDYGPDKYLQDKDLQSVLKFMANINHPFLEKLEYLHFGDGGCFVIREFHQQGSLRDLICCAKPKMSFLKKYGNPKQTKTLTVSEIALYGWQILEALIFLQEKGIPYGHLHLGNIVIVDNAVRLLDIENSILGLPSYYRPFFVQHKKINTMEAIDVYSFGHVLFEMAFGYPLQESVCDNIPSTCTTSLRTILESILSSESCKTGMPSLQELAQHPLFASMRKEPVKISCKVNSTIKELLKVAVHSIESRLNEEQKVVRHQKKISRMQEILSSEEKMKKKNQRLKEEKKANHKQQSANNIDNNNKSSPRSESPTSTSTATSAGTVTPPLSVSKICASPKNAVSGLDGRSALLDSICSFDKSALRQTPSAVQVTD</sequence>
<evidence type="ECO:0000256" key="9">
    <source>
        <dbReference type="ARBA" id="ARBA00076739"/>
    </source>
</evidence>
<dbReference type="FunFam" id="3.30.1520.10:FF:000010">
    <property type="entry name" value="PX domain-containing protein kinase-like protein isoform X6"/>
    <property type="match status" value="1"/>
</dbReference>
<evidence type="ECO:0000256" key="6">
    <source>
        <dbReference type="ARBA" id="ARBA00023203"/>
    </source>
</evidence>
<feature type="region of interest" description="Disordered" evidence="10">
    <location>
        <begin position="446"/>
        <end position="509"/>
    </location>
</feature>
<feature type="compositionally biased region" description="Low complexity" evidence="10">
    <location>
        <begin position="484"/>
        <end position="506"/>
    </location>
</feature>
<dbReference type="GO" id="GO:0005770">
    <property type="term" value="C:late endosome"/>
    <property type="evidence" value="ECO:0007669"/>
    <property type="project" value="TreeGrafter"/>
</dbReference>
<protein>
    <recommendedName>
        <fullName evidence="8">PX domain-containing protein kinase-like protein</fullName>
    </recommendedName>
    <alternativeName>
        <fullName evidence="9">Modulator of Na,K-ATPase</fullName>
    </alternativeName>
</protein>
<dbReference type="SUPFAM" id="SSF56112">
    <property type="entry name" value="Protein kinase-like (PK-like)"/>
    <property type="match status" value="1"/>
</dbReference>
<dbReference type="InterPro" id="IPR011009">
    <property type="entry name" value="Kinase-like_dom_sf"/>
</dbReference>
<evidence type="ECO:0000256" key="7">
    <source>
        <dbReference type="ARBA" id="ARBA00054468"/>
    </source>
</evidence>
<comment type="function">
    <text evidence="7">Binds to and modulates brain Na,K-ATPase subunits ATP1B1 and ATP1B3 and may thereby participate in the regulation of electrical excitability and synaptic transmission. May not display kinase activity.</text>
</comment>
<comment type="subcellular location">
    <subcellularLocation>
        <location evidence="1">Cell membrane</location>
        <topology evidence="1">Peripheral membrane protein</topology>
    </subcellularLocation>
    <subcellularLocation>
        <location evidence="2">Cytoplasm</location>
    </subcellularLocation>
</comment>
<feature type="domain" description="Protein kinase" evidence="11">
    <location>
        <begin position="149"/>
        <end position="441"/>
    </location>
</feature>
<name>A0AAW2IAH2_9NEOP</name>
<dbReference type="AlphaFoldDB" id="A0AAW2IAH2"/>
<evidence type="ECO:0000256" key="1">
    <source>
        <dbReference type="ARBA" id="ARBA00004202"/>
    </source>
</evidence>
<dbReference type="InterPro" id="IPR051837">
    <property type="entry name" value="SortingNexin/PXDomain-PKLike"/>
</dbReference>
<dbReference type="PROSITE" id="PS50195">
    <property type="entry name" value="PX"/>
    <property type="match status" value="1"/>
</dbReference>
<evidence type="ECO:0000313" key="13">
    <source>
        <dbReference type="EMBL" id="KAL0278911.1"/>
    </source>
</evidence>
<dbReference type="PANTHER" id="PTHR22999:SF40">
    <property type="entry name" value="PX DOMAIN-CONTAINING PROTEIN KINASE-LIKE PROTEIN"/>
    <property type="match status" value="1"/>
</dbReference>
<dbReference type="FunFam" id="1.10.510.10:FF:000830">
    <property type="entry name" value="PX domain-containing serine/threonine kinase"/>
    <property type="match status" value="1"/>
</dbReference>
<evidence type="ECO:0000256" key="2">
    <source>
        <dbReference type="ARBA" id="ARBA00004496"/>
    </source>
</evidence>
<dbReference type="EMBL" id="JARGDH010000001">
    <property type="protein sequence ID" value="KAL0278911.1"/>
    <property type="molecule type" value="Genomic_DNA"/>
</dbReference>
<dbReference type="InterPro" id="IPR036871">
    <property type="entry name" value="PX_dom_sf"/>
</dbReference>
<feature type="compositionally biased region" description="Polar residues" evidence="10">
    <location>
        <begin position="471"/>
        <end position="483"/>
    </location>
</feature>
<proteinExistence type="predicted"/>
<organism evidence="13">
    <name type="scientific">Menopon gallinae</name>
    <name type="common">poultry shaft louse</name>
    <dbReference type="NCBI Taxonomy" id="328185"/>
    <lineage>
        <taxon>Eukaryota</taxon>
        <taxon>Metazoa</taxon>
        <taxon>Ecdysozoa</taxon>
        <taxon>Arthropoda</taxon>
        <taxon>Hexapoda</taxon>
        <taxon>Insecta</taxon>
        <taxon>Pterygota</taxon>
        <taxon>Neoptera</taxon>
        <taxon>Paraneoptera</taxon>
        <taxon>Psocodea</taxon>
        <taxon>Troctomorpha</taxon>
        <taxon>Phthiraptera</taxon>
        <taxon>Amblycera</taxon>
        <taxon>Menoponidae</taxon>
        <taxon>Menopon</taxon>
    </lineage>
</organism>
<evidence type="ECO:0000256" key="5">
    <source>
        <dbReference type="ARBA" id="ARBA00023136"/>
    </source>
</evidence>
<dbReference type="GO" id="GO:0006622">
    <property type="term" value="P:protein targeting to lysosome"/>
    <property type="evidence" value="ECO:0007669"/>
    <property type="project" value="TreeGrafter"/>
</dbReference>
<dbReference type="Pfam" id="PF00069">
    <property type="entry name" value="Pkinase"/>
    <property type="match status" value="1"/>
</dbReference>
<reference evidence="13" key="1">
    <citation type="journal article" date="2024" name="Gigascience">
        <title>Chromosome-level genome of the poultry shaft louse Menopon gallinae provides insight into the host-switching and adaptive evolution of parasitic lice.</title>
        <authorList>
            <person name="Xu Y."/>
            <person name="Ma L."/>
            <person name="Liu S."/>
            <person name="Liang Y."/>
            <person name="Liu Q."/>
            <person name="He Z."/>
            <person name="Tian L."/>
            <person name="Duan Y."/>
            <person name="Cai W."/>
            <person name="Li H."/>
            <person name="Song F."/>
        </authorList>
    </citation>
    <scope>NUCLEOTIDE SEQUENCE</scope>
    <source>
        <strain evidence="13">Cailab_2023a</strain>
    </source>
</reference>